<dbReference type="EMBL" id="JALNTZ010000002">
    <property type="protein sequence ID" value="KAJ3661508.1"/>
    <property type="molecule type" value="Genomic_DNA"/>
</dbReference>
<reference evidence="2" key="1">
    <citation type="journal article" date="2023" name="G3 (Bethesda)">
        <title>Whole genome assemblies of Zophobas morio and Tenebrio molitor.</title>
        <authorList>
            <person name="Kaur S."/>
            <person name="Stinson S.A."/>
            <person name="diCenzo G.C."/>
        </authorList>
    </citation>
    <scope>NUCLEOTIDE SEQUENCE</scope>
    <source>
        <strain evidence="2">QUZm001</strain>
    </source>
</reference>
<comment type="caution">
    <text evidence="2">The sequence shown here is derived from an EMBL/GenBank/DDBJ whole genome shotgun (WGS) entry which is preliminary data.</text>
</comment>
<dbReference type="AlphaFoldDB" id="A0AA38MMU9"/>
<evidence type="ECO:0000256" key="1">
    <source>
        <dbReference type="SAM" id="MobiDB-lite"/>
    </source>
</evidence>
<keyword evidence="3" id="KW-1185">Reference proteome</keyword>
<protein>
    <submittedName>
        <fullName evidence="2">Uncharacterized protein</fullName>
    </submittedName>
</protein>
<organism evidence="2 3">
    <name type="scientific">Zophobas morio</name>
    <dbReference type="NCBI Taxonomy" id="2755281"/>
    <lineage>
        <taxon>Eukaryota</taxon>
        <taxon>Metazoa</taxon>
        <taxon>Ecdysozoa</taxon>
        <taxon>Arthropoda</taxon>
        <taxon>Hexapoda</taxon>
        <taxon>Insecta</taxon>
        <taxon>Pterygota</taxon>
        <taxon>Neoptera</taxon>
        <taxon>Endopterygota</taxon>
        <taxon>Coleoptera</taxon>
        <taxon>Polyphaga</taxon>
        <taxon>Cucujiformia</taxon>
        <taxon>Tenebrionidae</taxon>
        <taxon>Zophobas</taxon>
    </lineage>
</organism>
<feature type="compositionally biased region" description="Polar residues" evidence="1">
    <location>
        <begin position="74"/>
        <end position="83"/>
    </location>
</feature>
<dbReference type="Proteomes" id="UP001168821">
    <property type="component" value="Unassembled WGS sequence"/>
</dbReference>
<evidence type="ECO:0000313" key="3">
    <source>
        <dbReference type="Proteomes" id="UP001168821"/>
    </source>
</evidence>
<gene>
    <name evidence="2" type="ORF">Zmor_005903</name>
</gene>
<proteinExistence type="predicted"/>
<feature type="region of interest" description="Disordered" evidence="1">
    <location>
        <begin position="74"/>
        <end position="99"/>
    </location>
</feature>
<name>A0AA38MMU9_9CUCU</name>
<accession>A0AA38MMU9</accession>
<sequence length="197" mass="21441">MDRRGSDSCTVCLSAPRPWTSYNPTGEGRDLSNHLLTLQASARAERSSPAETHRHADCPCLLHVTPKHVAFNTLSPRNLTSPTGRRASLPGAPGPRGTSLRHWSDVREALSLPVRVQPCGIRSALVSQLGCAESPISKALPFPGLFLGTMYYRSVLGRSPPCGSIDGRVSRTHITTPYFHSFIRSFLVLRLSNTILA</sequence>
<evidence type="ECO:0000313" key="2">
    <source>
        <dbReference type="EMBL" id="KAJ3661508.1"/>
    </source>
</evidence>